<keyword evidence="2" id="KW-1185">Reference proteome</keyword>
<organism evidence="1 2">
    <name type="scientific">Catharanthus roseus</name>
    <name type="common">Madagascar periwinkle</name>
    <name type="synonym">Vinca rosea</name>
    <dbReference type="NCBI Taxonomy" id="4058"/>
    <lineage>
        <taxon>Eukaryota</taxon>
        <taxon>Viridiplantae</taxon>
        <taxon>Streptophyta</taxon>
        <taxon>Embryophyta</taxon>
        <taxon>Tracheophyta</taxon>
        <taxon>Spermatophyta</taxon>
        <taxon>Magnoliopsida</taxon>
        <taxon>eudicotyledons</taxon>
        <taxon>Gunneridae</taxon>
        <taxon>Pentapetalae</taxon>
        <taxon>asterids</taxon>
        <taxon>lamiids</taxon>
        <taxon>Gentianales</taxon>
        <taxon>Apocynaceae</taxon>
        <taxon>Rauvolfioideae</taxon>
        <taxon>Vinceae</taxon>
        <taxon>Catharanthinae</taxon>
        <taxon>Catharanthus</taxon>
    </lineage>
</organism>
<evidence type="ECO:0000313" key="2">
    <source>
        <dbReference type="Proteomes" id="UP001060085"/>
    </source>
</evidence>
<gene>
    <name evidence="1" type="ORF">M9H77_16950</name>
</gene>
<comment type="caution">
    <text evidence="1">The sequence shown here is derived from an EMBL/GenBank/DDBJ whole genome shotgun (WGS) entry which is preliminary data.</text>
</comment>
<dbReference type="Proteomes" id="UP001060085">
    <property type="component" value="Linkage Group LG04"/>
</dbReference>
<accession>A0ACC0B375</accession>
<evidence type="ECO:0000313" key="1">
    <source>
        <dbReference type="EMBL" id="KAI5667097.1"/>
    </source>
</evidence>
<dbReference type="EMBL" id="CM044704">
    <property type="protein sequence ID" value="KAI5667097.1"/>
    <property type="molecule type" value="Genomic_DNA"/>
</dbReference>
<reference evidence="2" key="1">
    <citation type="journal article" date="2023" name="Nat. Plants">
        <title>Single-cell RNA sequencing provides a high-resolution roadmap for understanding the multicellular compartmentation of specialized metabolism.</title>
        <authorList>
            <person name="Sun S."/>
            <person name="Shen X."/>
            <person name="Li Y."/>
            <person name="Li Y."/>
            <person name="Wang S."/>
            <person name="Li R."/>
            <person name="Zhang H."/>
            <person name="Shen G."/>
            <person name="Guo B."/>
            <person name="Wei J."/>
            <person name="Xu J."/>
            <person name="St-Pierre B."/>
            <person name="Chen S."/>
            <person name="Sun C."/>
        </authorList>
    </citation>
    <scope>NUCLEOTIDE SEQUENCE [LARGE SCALE GENOMIC DNA]</scope>
</reference>
<sequence length="197" mass="21228">MAKKKAAKLDENSRSQGQATDAESMLNGVGAGDHTIEGESCDTSCVPETSQSISNTLGSEDTLTHPQDMEDEVEQDRAKDIRGDSKAGRSKNQEKEQEKQHVHKNPEELLKDKAKDVRGDSKAAGDKLVPEDGLDMGLQQGELNVAGTAGRRHRRSKSIGDGTSLSSRENDEEQSGMGNKLVGGKPPEESKKGIREC</sequence>
<proteinExistence type="predicted"/>
<name>A0ACC0B375_CATRO</name>
<protein>
    <submittedName>
        <fullName evidence="1">Uncharacterized protein</fullName>
    </submittedName>
</protein>